<accession>A0A2N8ZDA6</accession>
<dbReference type="AlphaFoldDB" id="A0A2N8ZDA6"/>
<organism evidence="1 2">
    <name type="scientific">Vibrio tapetis subsp. tapetis</name>
    <dbReference type="NCBI Taxonomy" id="1671868"/>
    <lineage>
        <taxon>Bacteria</taxon>
        <taxon>Pseudomonadati</taxon>
        <taxon>Pseudomonadota</taxon>
        <taxon>Gammaproteobacteria</taxon>
        <taxon>Vibrionales</taxon>
        <taxon>Vibrionaceae</taxon>
        <taxon>Vibrio</taxon>
    </lineage>
</organism>
<reference evidence="1 2" key="1">
    <citation type="submission" date="2017-10" db="EMBL/GenBank/DDBJ databases">
        <authorList>
            <person name="Banno H."/>
            <person name="Chua N.-H."/>
        </authorList>
    </citation>
    <scope>NUCLEOTIDE SEQUENCE [LARGE SCALE GENOMIC DNA]</scope>
    <source>
        <strain evidence="1">Vibrio tapetis CECT4600</strain>
    </source>
</reference>
<name>A0A2N8ZDA6_9VIBR</name>
<proteinExistence type="predicted"/>
<keyword evidence="2" id="KW-1185">Reference proteome</keyword>
<sequence length="77" mass="8544">MRFVWILINGFSCLDRIKQGRVKKTRHAGGKLDVGADLSMVIAHCWGMASCDDKPTVHHVATQVFSTIDCRKEASQA</sequence>
<dbReference type="EMBL" id="LT960611">
    <property type="protein sequence ID" value="SON49865.1"/>
    <property type="molecule type" value="Genomic_DNA"/>
</dbReference>
<evidence type="ECO:0000313" key="2">
    <source>
        <dbReference type="Proteomes" id="UP000235828"/>
    </source>
</evidence>
<dbReference type="Proteomes" id="UP000235828">
    <property type="component" value="Chromosome A"/>
</dbReference>
<protein>
    <submittedName>
        <fullName evidence="1">Uncharacterized protein</fullName>
    </submittedName>
</protein>
<gene>
    <name evidence="1" type="ORF">VTAP4600_A1886</name>
</gene>
<evidence type="ECO:0000313" key="1">
    <source>
        <dbReference type="EMBL" id="SON49865.1"/>
    </source>
</evidence>
<dbReference type="KEGG" id="vta:A1886"/>